<accession>X1V2B9</accession>
<evidence type="ECO:0000313" key="1">
    <source>
        <dbReference type="EMBL" id="GAJ23903.1"/>
    </source>
</evidence>
<feature type="non-terminal residue" evidence="1">
    <location>
        <position position="105"/>
    </location>
</feature>
<protein>
    <submittedName>
        <fullName evidence="1">Uncharacterized protein</fullName>
    </submittedName>
</protein>
<reference evidence="1" key="1">
    <citation type="journal article" date="2014" name="Front. Microbiol.">
        <title>High frequency of phylogenetically diverse reductive dehalogenase-homologous genes in deep subseafloor sedimentary metagenomes.</title>
        <authorList>
            <person name="Kawai M."/>
            <person name="Futagami T."/>
            <person name="Toyoda A."/>
            <person name="Takaki Y."/>
            <person name="Nishi S."/>
            <person name="Hori S."/>
            <person name="Arai W."/>
            <person name="Tsubouchi T."/>
            <person name="Morono Y."/>
            <person name="Uchiyama I."/>
            <person name="Ito T."/>
            <person name="Fujiyama A."/>
            <person name="Inagaki F."/>
            <person name="Takami H."/>
        </authorList>
    </citation>
    <scope>NUCLEOTIDE SEQUENCE</scope>
    <source>
        <strain evidence="1">Expedition CK06-06</strain>
    </source>
</reference>
<dbReference type="EMBL" id="BARW01038627">
    <property type="protein sequence ID" value="GAJ23903.1"/>
    <property type="molecule type" value="Genomic_DNA"/>
</dbReference>
<dbReference type="AlphaFoldDB" id="X1V2B9"/>
<name>X1V2B9_9ZZZZ</name>
<comment type="caution">
    <text evidence="1">The sequence shown here is derived from an EMBL/GenBank/DDBJ whole genome shotgun (WGS) entry which is preliminary data.</text>
</comment>
<sequence>MAEIEEALKGTKPFGMTFVRSHYIRVSTNVFQIVKHLNELAPGKYEALNERFKEIQKKVNPFVFPKSTLKDGPLVLPLQEVDKNLADQVGSKIANLGEIANQMQV</sequence>
<organism evidence="1">
    <name type="scientific">marine sediment metagenome</name>
    <dbReference type="NCBI Taxonomy" id="412755"/>
    <lineage>
        <taxon>unclassified sequences</taxon>
        <taxon>metagenomes</taxon>
        <taxon>ecological metagenomes</taxon>
    </lineage>
</organism>
<proteinExistence type="predicted"/>
<gene>
    <name evidence="1" type="ORF">S12H4_59214</name>
</gene>